<protein>
    <recommendedName>
        <fullName evidence="4 12">Ribosomal RNA small subunit methyltransferase E</fullName>
        <ecNumber evidence="3 12">2.1.1.193</ecNumber>
    </recommendedName>
</protein>
<dbReference type="InterPro" id="IPR046887">
    <property type="entry name" value="RsmE_PUA-like"/>
</dbReference>
<evidence type="ECO:0000256" key="3">
    <source>
        <dbReference type="ARBA" id="ARBA00012328"/>
    </source>
</evidence>
<evidence type="ECO:0000259" key="13">
    <source>
        <dbReference type="Pfam" id="PF04452"/>
    </source>
</evidence>
<keyword evidence="6 12" id="KW-0698">rRNA processing</keyword>
<comment type="similarity">
    <text evidence="2 12">Belongs to the RNA methyltransferase RsmE family.</text>
</comment>
<dbReference type="Pfam" id="PF20260">
    <property type="entry name" value="PUA_4"/>
    <property type="match status" value="1"/>
</dbReference>
<evidence type="ECO:0000256" key="7">
    <source>
        <dbReference type="ARBA" id="ARBA00022603"/>
    </source>
</evidence>
<evidence type="ECO:0000256" key="5">
    <source>
        <dbReference type="ARBA" id="ARBA00022490"/>
    </source>
</evidence>
<comment type="subcellular location">
    <subcellularLocation>
        <location evidence="1 12">Cytoplasm</location>
    </subcellularLocation>
</comment>
<dbReference type="PIRSF" id="PIRSF015601">
    <property type="entry name" value="MTase_slr0722"/>
    <property type="match status" value="1"/>
</dbReference>
<dbReference type="Gene3D" id="2.40.240.20">
    <property type="entry name" value="Hypothetical PUA domain-like, domain 1"/>
    <property type="match status" value="1"/>
</dbReference>
<dbReference type="InterPro" id="IPR006700">
    <property type="entry name" value="RsmE"/>
</dbReference>
<reference evidence="16" key="1">
    <citation type="journal article" date="2017" name="Proc. Natl. Acad. Sci. U.S.A.">
        <title>Simulation of Deepwater Horizon oil plume reveals substrate specialization within a complex community of hydrocarbon degraders.</title>
        <authorList>
            <person name="Hu P."/>
            <person name="Dubinsky E.A."/>
            <person name="Probst A.J."/>
            <person name="Wang J."/>
            <person name="Sieber C.M.K."/>
            <person name="Tom L.M."/>
            <person name="Gardinali P."/>
            <person name="Banfield J.F."/>
            <person name="Atlas R.M."/>
            <person name="Andersen G.L."/>
        </authorList>
    </citation>
    <scope>NUCLEOTIDE SEQUENCE [LARGE SCALE GENOMIC DNA]</scope>
</reference>
<evidence type="ECO:0000256" key="11">
    <source>
        <dbReference type="ARBA" id="ARBA00047944"/>
    </source>
</evidence>
<dbReference type="SUPFAM" id="SSF75217">
    <property type="entry name" value="alpha/beta knot"/>
    <property type="match status" value="1"/>
</dbReference>
<proteinExistence type="inferred from homology"/>
<feature type="domain" description="Ribosomal RNA small subunit methyltransferase E PUA-like" evidence="14">
    <location>
        <begin position="23"/>
        <end position="68"/>
    </location>
</feature>
<dbReference type="Pfam" id="PF04452">
    <property type="entry name" value="Methyltrans_RNA"/>
    <property type="match status" value="1"/>
</dbReference>
<dbReference type="NCBIfam" id="NF008692">
    <property type="entry name" value="PRK11713.1-5"/>
    <property type="match status" value="1"/>
</dbReference>
<keyword evidence="5 12" id="KW-0963">Cytoplasm</keyword>
<evidence type="ECO:0000256" key="2">
    <source>
        <dbReference type="ARBA" id="ARBA00005528"/>
    </source>
</evidence>
<evidence type="ECO:0000256" key="1">
    <source>
        <dbReference type="ARBA" id="ARBA00004496"/>
    </source>
</evidence>
<dbReference type="EC" id="2.1.1.193" evidence="3 12"/>
<dbReference type="PANTHER" id="PTHR30027:SF3">
    <property type="entry name" value="16S RRNA (URACIL(1498)-N(3))-METHYLTRANSFERASE"/>
    <property type="match status" value="1"/>
</dbReference>
<dbReference type="GO" id="GO:0070475">
    <property type="term" value="P:rRNA base methylation"/>
    <property type="evidence" value="ECO:0007669"/>
    <property type="project" value="TreeGrafter"/>
</dbReference>
<evidence type="ECO:0000313" key="15">
    <source>
        <dbReference type="EMBL" id="OUS40067.1"/>
    </source>
</evidence>
<organism evidence="15 16">
    <name type="scientific">Oleispira antarctica</name>
    <dbReference type="NCBI Taxonomy" id="188908"/>
    <lineage>
        <taxon>Bacteria</taxon>
        <taxon>Pseudomonadati</taxon>
        <taxon>Pseudomonadota</taxon>
        <taxon>Gammaproteobacteria</taxon>
        <taxon>Oceanospirillales</taxon>
        <taxon>Oceanospirillaceae</taxon>
        <taxon>Oleispira</taxon>
    </lineage>
</organism>
<evidence type="ECO:0000256" key="12">
    <source>
        <dbReference type="PIRNR" id="PIRNR015601"/>
    </source>
</evidence>
<comment type="caution">
    <text evidence="15">The sequence shown here is derived from an EMBL/GenBank/DDBJ whole genome shotgun (WGS) entry which is preliminary data.</text>
</comment>
<dbReference type="GO" id="GO:0005737">
    <property type="term" value="C:cytoplasm"/>
    <property type="evidence" value="ECO:0007669"/>
    <property type="project" value="UniProtKB-SubCell"/>
</dbReference>
<keyword evidence="9 12" id="KW-0949">S-adenosyl-L-methionine</keyword>
<comment type="catalytic activity">
    <reaction evidence="11 12">
        <text>uridine(1498) in 16S rRNA + S-adenosyl-L-methionine = N(3)-methyluridine(1498) in 16S rRNA + S-adenosyl-L-homocysteine + H(+)</text>
        <dbReference type="Rhea" id="RHEA:42920"/>
        <dbReference type="Rhea" id="RHEA-COMP:10283"/>
        <dbReference type="Rhea" id="RHEA-COMP:10284"/>
        <dbReference type="ChEBI" id="CHEBI:15378"/>
        <dbReference type="ChEBI" id="CHEBI:57856"/>
        <dbReference type="ChEBI" id="CHEBI:59789"/>
        <dbReference type="ChEBI" id="CHEBI:65315"/>
        <dbReference type="ChEBI" id="CHEBI:74502"/>
        <dbReference type="EC" id="2.1.1.193"/>
    </reaction>
</comment>
<dbReference type="GO" id="GO:0070042">
    <property type="term" value="F:rRNA (uridine-N3-)-methyltransferase activity"/>
    <property type="evidence" value="ECO:0007669"/>
    <property type="project" value="TreeGrafter"/>
</dbReference>
<evidence type="ECO:0000259" key="14">
    <source>
        <dbReference type="Pfam" id="PF20260"/>
    </source>
</evidence>
<name>A0A1Y5HUB1_OLEAN</name>
<gene>
    <name evidence="15" type="ORF">A9R00_07945</name>
</gene>
<dbReference type="PANTHER" id="PTHR30027">
    <property type="entry name" value="RIBOSOMAL RNA SMALL SUBUNIT METHYLTRANSFERASE E"/>
    <property type="match status" value="1"/>
</dbReference>
<evidence type="ECO:0000313" key="16">
    <source>
        <dbReference type="Proteomes" id="UP000227088"/>
    </source>
</evidence>
<evidence type="ECO:0000256" key="9">
    <source>
        <dbReference type="ARBA" id="ARBA00022691"/>
    </source>
</evidence>
<evidence type="ECO:0000256" key="8">
    <source>
        <dbReference type="ARBA" id="ARBA00022679"/>
    </source>
</evidence>
<dbReference type="NCBIfam" id="TIGR00046">
    <property type="entry name" value="RsmE family RNA methyltransferase"/>
    <property type="match status" value="1"/>
</dbReference>
<evidence type="ECO:0000256" key="10">
    <source>
        <dbReference type="ARBA" id="ARBA00025699"/>
    </source>
</evidence>
<accession>A0A1Y5HUB1</accession>
<dbReference type="EMBL" id="MABE01000445">
    <property type="protein sequence ID" value="OUS40067.1"/>
    <property type="molecule type" value="Genomic_DNA"/>
</dbReference>
<dbReference type="InterPro" id="IPR046886">
    <property type="entry name" value="RsmE_MTase_dom"/>
</dbReference>
<dbReference type="CDD" id="cd18084">
    <property type="entry name" value="RsmE-like"/>
    <property type="match status" value="1"/>
</dbReference>
<sequence length="242" mass="27002">MAIRPRIYTPEALELNSTLTLEAQASTHLVKVLRLEMGAELRLFNGDGCEYLARITIAGKKNAQVEICEILSTDSKISFPLHLGQVVSKGDRMDFTIQKATELGITDITPLWSERCDVRLKGERLEKKMEHWKKVAISACEQSGRNHIPTIHPAMTYHEWASSVESETKLVLHTRDQKPLADIQAPKSVALLVGPEGGITDEEVEFCIQQGFTGLMLGPRILRTETAALAALSLFQYLWGDF</sequence>
<keyword evidence="8 12" id="KW-0808">Transferase</keyword>
<dbReference type="InterPro" id="IPR029028">
    <property type="entry name" value="Alpha/beta_knot_MTases"/>
</dbReference>
<dbReference type="Proteomes" id="UP000227088">
    <property type="component" value="Unassembled WGS sequence"/>
</dbReference>
<keyword evidence="7 12" id="KW-0489">Methyltransferase</keyword>
<dbReference type="InterPro" id="IPR029026">
    <property type="entry name" value="tRNA_m1G_MTases_N"/>
</dbReference>
<evidence type="ECO:0000256" key="6">
    <source>
        <dbReference type="ARBA" id="ARBA00022552"/>
    </source>
</evidence>
<dbReference type="AlphaFoldDB" id="A0A1Y5HUB1"/>
<comment type="function">
    <text evidence="10 12">Specifically methylates the N3 position of the uracil ring of uridine 1498 (m3U1498) in 16S rRNA. Acts on the fully assembled 30S ribosomal subunit.</text>
</comment>
<evidence type="ECO:0000256" key="4">
    <source>
        <dbReference type="ARBA" id="ARBA00013673"/>
    </source>
</evidence>
<dbReference type="InterPro" id="IPR015947">
    <property type="entry name" value="PUA-like_sf"/>
</dbReference>
<dbReference type="Gene3D" id="3.40.1280.10">
    <property type="match status" value="1"/>
</dbReference>
<feature type="domain" description="Ribosomal RNA small subunit methyltransferase E methyltransferase" evidence="13">
    <location>
        <begin position="78"/>
        <end position="236"/>
    </location>
</feature>
<dbReference type="SUPFAM" id="SSF88697">
    <property type="entry name" value="PUA domain-like"/>
    <property type="match status" value="1"/>
</dbReference>